<sequence>MEIPKYLEIKNDIKDKIINGVFVPGEKIYSENELKKQYGVSSTTVVKAIQELVNEGYLTRRQGTGTFVRRSMMNKEVILDENTHHPKGENRLEESIQVKSITEITSEEVAEKLGIDKADKIIHFVRVRYINKEPWNIQNTYIAKKNLKDIDLDNHKQFNSISNTVKSLLKIDTLNESMKERISIAYPPPGIVKQHFGLEKDLPVYHIKRITYYPEKTPFEYVETFIHYEYYSLGITRNKK</sequence>
<evidence type="ECO:0000259" key="4">
    <source>
        <dbReference type="PROSITE" id="PS50949"/>
    </source>
</evidence>
<dbReference type="SUPFAM" id="SSF64288">
    <property type="entry name" value="Chorismate lyase-like"/>
    <property type="match status" value="1"/>
</dbReference>
<dbReference type="PROSITE" id="PS50949">
    <property type="entry name" value="HTH_GNTR"/>
    <property type="match status" value="1"/>
</dbReference>
<dbReference type="InterPro" id="IPR050679">
    <property type="entry name" value="Bact_HTH_transcr_reg"/>
</dbReference>
<dbReference type="InterPro" id="IPR000524">
    <property type="entry name" value="Tscrpt_reg_HTH_GntR"/>
</dbReference>
<protein>
    <submittedName>
        <fullName evidence="5">GntR family transcriptional regulator</fullName>
    </submittedName>
</protein>
<dbReference type="EMBL" id="QWVT01000039">
    <property type="protein sequence ID" value="RID82311.1"/>
    <property type="molecule type" value="Genomic_DNA"/>
</dbReference>
<dbReference type="InterPro" id="IPR028978">
    <property type="entry name" value="Chorismate_lyase_/UTRA_dom_sf"/>
</dbReference>
<dbReference type="Proteomes" id="UP000265816">
    <property type="component" value="Unassembled WGS sequence"/>
</dbReference>
<feature type="domain" description="HTH gntR-type" evidence="4">
    <location>
        <begin position="3"/>
        <end position="71"/>
    </location>
</feature>
<dbReference type="AlphaFoldDB" id="A0A398AXM4"/>
<dbReference type="Gene3D" id="3.40.1410.10">
    <property type="entry name" value="Chorismate lyase-like"/>
    <property type="match status" value="1"/>
</dbReference>
<evidence type="ECO:0000256" key="3">
    <source>
        <dbReference type="ARBA" id="ARBA00023163"/>
    </source>
</evidence>
<reference evidence="5 6" key="1">
    <citation type="submission" date="2018-08" db="EMBL/GenBank/DDBJ databases">
        <title>Bacillus jemisoniae sp. nov., Bacillus chryseoplanitiae sp. nov., Bacillus resnikiae sp. nov., and Bacillus frankliniae sp. nov., isolated from Viking spacecraft and associated surfaces.</title>
        <authorList>
            <person name="Seuylemezian A."/>
            <person name="Vaishampayan P."/>
        </authorList>
    </citation>
    <scope>NUCLEOTIDE SEQUENCE [LARGE SCALE GENOMIC DNA]</scope>
    <source>
        <strain evidence="5 6">JJ-247</strain>
    </source>
</reference>
<evidence type="ECO:0000313" key="6">
    <source>
        <dbReference type="Proteomes" id="UP000265816"/>
    </source>
</evidence>
<keyword evidence="2" id="KW-0238">DNA-binding</keyword>
<dbReference type="SUPFAM" id="SSF46785">
    <property type="entry name" value="Winged helix' DNA-binding domain"/>
    <property type="match status" value="1"/>
</dbReference>
<keyword evidence="3" id="KW-0804">Transcription</keyword>
<dbReference type="SMART" id="SM00866">
    <property type="entry name" value="UTRA"/>
    <property type="match status" value="1"/>
</dbReference>
<organism evidence="5 6">
    <name type="scientific">Mesobacillus zeae</name>
    <dbReference type="NCBI Taxonomy" id="1917180"/>
    <lineage>
        <taxon>Bacteria</taxon>
        <taxon>Bacillati</taxon>
        <taxon>Bacillota</taxon>
        <taxon>Bacilli</taxon>
        <taxon>Bacillales</taxon>
        <taxon>Bacillaceae</taxon>
        <taxon>Mesobacillus</taxon>
    </lineage>
</organism>
<dbReference type="OrthoDB" id="457376at2"/>
<evidence type="ECO:0000256" key="2">
    <source>
        <dbReference type="ARBA" id="ARBA00023125"/>
    </source>
</evidence>
<keyword evidence="1" id="KW-0805">Transcription regulation</keyword>
<name>A0A398AXM4_9BACI</name>
<dbReference type="GO" id="GO:0003677">
    <property type="term" value="F:DNA binding"/>
    <property type="evidence" value="ECO:0007669"/>
    <property type="project" value="UniProtKB-KW"/>
</dbReference>
<dbReference type="Pfam" id="PF07702">
    <property type="entry name" value="UTRA"/>
    <property type="match status" value="1"/>
</dbReference>
<dbReference type="RefSeq" id="WP_119114484.1">
    <property type="nucleotide sequence ID" value="NZ_CBCSEO010000023.1"/>
</dbReference>
<dbReference type="Gene3D" id="1.10.10.10">
    <property type="entry name" value="Winged helix-like DNA-binding domain superfamily/Winged helix DNA-binding domain"/>
    <property type="match status" value="1"/>
</dbReference>
<dbReference type="FunFam" id="1.10.10.10:FF:000079">
    <property type="entry name" value="GntR family transcriptional regulator"/>
    <property type="match status" value="1"/>
</dbReference>
<dbReference type="GO" id="GO:0045892">
    <property type="term" value="P:negative regulation of DNA-templated transcription"/>
    <property type="evidence" value="ECO:0007669"/>
    <property type="project" value="TreeGrafter"/>
</dbReference>
<dbReference type="GO" id="GO:0003700">
    <property type="term" value="F:DNA-binding transcription factor activity"/>
    <property type="evidence" value="ECO:0007669"/>
    <property type="project" value="InterPro"/>
</dbReference>
<accession>A0A398AXM4</accession>
<dbReference type="Pfam" id="PF00392">
    <property type="entry name" value="GntR"/>
    <property type="match status" value="1"/>
</dbReference>
<dbReference type="InterPro" id="IPR036388">
    <property type="entry name" value="WH-like_DNA-bd_sf"/>
</dbReference>
<gene>
    <name evidence="5" type="ORF">D1970_19245</name>
</gene>
<dbReference type="InterPro" id="IPR011663">
    <property type="entry name" value="UTRA"/>
</dbReference>
<dbReference type="InterPro" id="IPR036390">
    <property type="entry name" value="WH_DNA-bd_sf"/>
</dbReference>
<dbReference type="PANTHER" id="PTHR44846:SF1">
    <property type="entry name" value="MANNOSYL-D-GLYCERATE TRANSPORT_METABOLISM SYSTEM REPRESSOR MNGR-RELATED"/>
    <property type="match status" value="1"/>
</dbReference>
<evidence type="ECO:0000313" key="5">
    <source>
        <dbReference type="EMBL" id="RID82311.1"/>
    </source>
</evidence>
<dbReference type="PANTHER" id="PTHR44846">
    <property type="entry name" value="MANNOSYL-D-GLYCERATE TRANSPORT/METABOLISM SYSTEM REPRESSOR MNGR-RELATED"/>
    <property type="match status" value="1"/>
</dbReference>
<comment type="caution">
    <text evidence="5">The sequence shown here is derived from an EMBL/GenBank/DDBJ whole genome shotgun (WGS) entry which is preliminary data.</text>
</comment>
<dbReference type="CDD" id="cd07377">
    <property type="entry name" value="WHTH_GntR"/>
    <property type="match status" value="1"/>
</dbReference>
<dbReference type="SMART" id="SM00345">
    <property type="entry name" value="HTH_GNTR"/>
    <property type="match status" value="1"/>
</dbReference>
<evidence type="ECO:0000256" key="1">
    <source>
        <dbReference type="ARBA" id="ARBA00023015"/>
    </source>
</evidence>
<proteinExistence type="predicted"/>
<keyword evidence="6" id="KW-1185">Reference proteome</keyword>